<dbReference type="PANTHER" id="PTHR13943:SF77">
    <property type="entry name" value="LRAT DOMAIN-CONTAINING PROTEIN"/>
    <property type="match status" value="1"/>
</dbReference>
<evidence type="ECO:0000256" key="4">
    <source>
        <dbReference type="ARBA" id="ARBA00023098"/>
    </source>
</evidence>
<dbReference type="InterPro" id="IPR007053">
    <property type="entry name" value="LRAT_dom"/>
</dbReference>
<dbReference type="Proteomes" id="UP000694865">
    <property type="component" value="Unplaced"/>
</dbReference>
<accession>A0ABM0LV61</accession>
<evidence type="ECO:0000256" key="2">
    <source>
        <dbReference type="ARBA" id="ARBA00022679"/>
    </source>
</evidence>
<sequence length="140" mass="16062">MEFRAHNQTVLYNCEEGDLLEFERGMYSHWGVFIGDGNVVHLTGQNDGIKDDIGNPTHLFSVWGKQFSKAEVKCDDFWDIVSHCKAKINNKDSNGRTALSKSKIVENALSKLGKIGYNVLWYNCEHFAHWCRYGEEKSDQ</sequence>
<keyword evidence="6" id="KW-1185">Reference proteome</keyword>
<organism evidence="6 7">
    <name type="scientific">Saccoglossus kowalevskii</name>
    <name type="common">Acorn worm</name>
    <dbReference type="NCBI Taxonomy" id="10224"/>
    <lineage>
        <taxon>Eukaryota</taxon>
        <taxon>Metazoa</taxon>
        <taxon>Hemichordata</taxon>
        <taxon>Enteropneusta</taxon>
        <taxon>Harrimaniidae</taxon>
        <taxon>Saccoglossus</taxon>
    </lineage>
</organism>
<keyword evidence="2" id="KW-0808">Transferase</keyword>
<protein>
    <submittedName>
        <fullName evidence="7">HRAS-like suppressor 3-like</fullName>
    </submittedName>
</protein>
<proteinExistence type="inferred from homology"/>
<dbReference type="Gene3D" id="3.90.1720.10">
    <property type="entry name" value="endopeptidase domain like (from Nostoc punctiforme)"/>
    <property type="match status" value="1"/>
</dbReference>
<feature type="domain" description="LRAT" evidence="5">
    <location>
        <begin position="19"/>
        <end position="140"/>
    </location>
</feature>
<gene>
    <name evidence="7" type="primary">LOC102802201</name>
</gene>
<name>A0ABM0LV61_SACKO</name>
<reference evidence="7" key="1">
    <citation type="submission" date="2025-08" db="UniProtKB">
        <authorList>
            <consortium name="RefSeq"/>
        </authorList>
    </citation>
    <scope>IDENTIFICATION</scope>
    <source>
        <tissue evidence="7">Testes</tissue>
    </source>
</reference>
<evidence type="ECO:0000256" key="3">
    <source>
        <dbReference type="ARBA" id="ARBA00022801"/>
    </source>
</evidence>
<keyword evidence="3" id="KW-0378">Hydrolase</keyword>
<comment type="similarity">
    <text evidence="1">Belongs to the H-rev107 family.</text>
</comment>
<dbReference type="PANTHER" id="PTHR13943">
    <property type="entry name" value="HRAS-LIKE SUPPRESSOR - RELATED"/>
    <property type="match status" value="1"/>
</dbReference>
<dbReference type="PROSITE" id="PS51934">
    <property type="entry name" value="LRAT"/>
    <property type="match status" value="1"/>
</dbReference>
<evidence type="ECO:0000259" key="5">
    <source>
        <dbReference type="PROSITE" id="PS51934"/>
    </source>
</evidence>
<feature type="non-terminal residue" evidence="7">
    <location>
        <position position="140"/>
    </location>
</feature>
<dbReference type="InterPro" id="IPR051496">
    <property type="entry name" value="H-rev107_PLA/AT"/>
</dbReference>
<dbReference type="Pfam" id="PF04970">
    <property type="entry name" value="LRAT"/>
    <property type="match status" value="1"/>
</dbReference>
<evidence type="ECO:0000313" key="7">
    <source>
        <dbReference type="RefSeq" id="XP_006811652.1"/>
    </source>
</evidence>
<evidence type="ECO:0000313" key="6">
    <source>
        <dbReference type="Proteomes" id="UP000694865"/>
    </source>
</evidence>
<dbReference type="GeneID" id="102802201"/>
<keyword evidence="4" id="KW-0443">Lipid metabolism</keyword>
<evidence type="ECO:0000256" key="1">
    <source>
        <dbReference type="ARBA" id="ARBA00007824"/>
    </source>
</evidence>
<dbReference type="RefSeq" id="XP_006811652.1">
    <property type="nucleotide sequence ID" value="XM_006811589.1"/>
</dbReference>